<proteinExistence type="predicted"/>
<evidence type="ECO:0000313" key="2">
    <source>
        <dbReference type="EMBL" id="CAF9927584.1"/>
    </source>
</evidence>
<gene>
    <name evidence="2" type="ORF">GOMPHAMPRED_004441</name>
</gene>
<feature type="region of interest" description="Disordered" evidence="1">
    <location>
        <begin position="431"/>
        <end position="474"/>
    </location>
</feature>
<sequence>MASSTLPDFIEGSPQPEMLLDFLKPDDQNSVGDKTNTFQDINVNANNEDDYQPSAEELEMAMYLQEYINQETNQEIDQEHENYVNGLVDLHDDRGIDHEVLPCPPVAGAQRVNTPMTPPRFGGGDGHNSSPDQPEKGSSPMYAPSTLGDNFVAGQNEPMHGQNSIEEYHTSATFFDDDVVETNAGSLSHHGEQVGTSNKDLTPDVGQAGADHAVEFDGNSLSANLGHQIPTMTPIELINYSWQTLQRDNRVPAVLKTKETYSLIQNMVMAGGEGLGPGLGSGDIVALPKVQHFLANVMHISNALPSAGFATANQSISRNNTQTFQINANNGVTYRNSQQLISNNLANSGNGSLSSEPSFQRSAIEGIVQRLGGLQAFRERYVQWRVMGLRPLTTSELSTLNVLAQADVEEFLGSMDGFTVPNVLQRLGSLPANSRQATKNNTGAHQQRRMTEQVTGRSPNKKNLGPNGNERSSCPLSEAELAALEFPLPTPEERAAIVQKYVDAYKKHPAAVLPDQPSLGAPIGDLENSVAVVAQRTSPAKAQKTRAVKPAAQRKSPIKAPKPMHPHAVLMYKHFGCPVPGEEEEGSNQNGQAQTVAEPKANTPRRQQRKSNGNVTTSGAQPIAPTALMANVSQQAMAPVSLSGVEMLELQELRRTVEEQKRIIKGQHDKIQVQHGAIEAQKYITNNLISQLSTNQNNVRRVVPGHASGLGYHGVVPSIEKADDGSISLKRSASGSESSMMSKRRCGAAHHKINPFVQLPETGPVAVNTQNELFTFGRHDIGAANDASDVSKVKSPRPARRCSYKTVTAEEQMYPDSNLGVKERVSVGSNESVNTSGSDYIP</sequence>
<feature type="region of interest" description="Disordered" evidence="1">
    <location>
        <begin position="815"/>
        <end position="842"/>
    </location>
</feature>
<dbReference type="EMBL" id="CAJPDQ010000027">
    <property type="protein sequence ID" value="CAF9927584.1"/>
    <property type="molecule type" value="Genomic_DNA"/>
</dbReference>
<name>A0A8H3FQK5_9LECA</name>
<evidence type="ECO:0000313" key="3">
    <source>
        <dbReference type="Proteomes" id="UP000664169"/>
    </source>
</evidence>
<dbReference type="Proteomes" id="UP000664169">
    <property type="component" value="Unassembled WGS sequence"/>
</dbReference>
<feature type="compositionally biased region" description="Polar residues" evidence="1">
    <location>
        <begin position="827"/>
        <end position="842"/>
    </location>
</feature>
<feature type="region of interest" description="Disordered" evidence="1">
    <location>
        <begin position="104"/>
        <end position="155"/>
    </location>
</feature>
<feature type="compositionally biased region" description="Polar residues" evidence="1">
    <location>
        <begin position="610"/>
        <end position="620"/>
    </location>
</feature>
<organism evidence="2 3">
    <name type="scientific">Gomphillus americanus</name>
    <dbReference type="NCBI Taxonomy" id="1940652"/>
    <lineage>
        <taxon>Eukaryota</taxon>
        <taxon>Fungi</taxon>
        <taxon>Dikarya</taxon>
        <taxon>Ascomycota</taxon>
        <taxon>Pezizomycotina</taxon>
        <taxon>Lecanoromycetes</taxon>
        <taxon>OSLEUM clade</taxon>
        <taxon>Ostropomycetidae</taxon>
        <taxon>Ostropales</taxon>
        <taxon>Graphidaceae</taxon>
        <taxon>Gomphilloideae</taxon>
        <taxon>Gomphillus</taxon>
    </lineage>
</organism>
<comment type="caution">
    <text evidence="2">The sequence shown here is derived from an EMBL/GenBank/DDBJ whole genome shotgun (WGS) entry which is preliminary data.</text>
</comment>
<keyword evidence="3" id="KW-1185">Reference proteome</keyword>
<accession>A0A8H3FQK5</accession>
<protein>
    <submittedName>
        <fullName evidence="2">Uncharacterized protein</fullName>
    </submittedName>
</protein>
<feature type="compositionally biased region" description="Polar residues" evidence="1">
    <location>
        <begin position="431"/>
        <end position="445"/>
    </location>
</feature>
<feature type="region of interest" description="Disordered" evidence="1">
    <location>
        <begin position="537"/>
        <end position="563"/>
    </location>
</feature>
<dbReference type="AlphaFoldDB" id="A0A8H3FQK5"/>
<feature type="region of interest" description="Disordered" evidence="1">
    <location>
        <begin position="580"/>
        <end position="621"/>
    </location>
</feature>
<evidence type="ECO:0000256" key="1">
    <source>
        <dbReference type="SAM" id="MobiDB-lite"/>
    </source>
</evidence>
<reference evidence="2" key="1">
    <citation type="submission" date="2021-03" db="EMBL/GenBank/DDBJ databases">
        <authorList>
            <person name="Tagirdzhanova G."/>
        </authorList>
    </citation>
    <scope>NUCLEOTIDE SEQUENCE</scope>
</reference>